<comment type="caution">
    <text evidence="1">The sequence shown here is derived from an EMBL/GenBank/DDBJ whole genome shotgun (WGS) entry which is preliminary data.</text>
</comment>
<evidence type="ECO:0000313" key="1">
    <source>
        <dbReference type="EMBL" id="MDQ0165958.1"/>
    </source>
</evidence>
<name>A0ABT9VY84_9BACI</name>
<dbReference type="Gene3D" id="1.10.10.60">
    <property type="entry name" value="Homeodomain-like"/>
    <property type="match status" value="1"/>
</dbReference>
<accession>A0ABT9VY84</accession>
<dbReference type="Proteomes" id="UP001235840">
    <property type="component" value="Unassembled WGS sequence"/>
</dbReference>
<dbReference type="InterPro" id="IPR049739">
    <property type="entry name" value="YraL-like"/>
</dbReference>
<organism evidence="1 2">
    <name type="scientific">Caldalkalibacillus horti</name>
    <dbReference type="NCBI Taxonomy" id="77523"/>
    <lineage>
        <taxon>Bacteria</taxon>
        <taxon>Bacillati</taxon>
        <taxon>Bacillota</taxon>
        <taxon>Bacilli</taxon>
        <taxon>Bacillales</taxon>
        <taxon>Bacillaceae</taxon>
        <taxon>Caldalkalibacillus</taxon>
    </lineage>
</organism>
<evidence type="ECO:0000313" key="2">
    <source>
        <dbReference type="Proteomes" id="UP001235840"/>
    </source>
</evidence>
<dbReference type="EMBL" id="JAUSTY010000006">
    <property type="protein sequence ID" value="MDQ0165958.1"/>
    <property type="molecule type" value="Genomic_DNA"/>
</dbReference>
<dbReference type="RefSeq" id="WP_307393736.1">
    <property type="nucleotide sequence ID" value="NZ_BAAADK010000032.1"/>
</dbReference>
<dbReference type="PANTHER" id="PTHR37812">
    <property type="entry name" value="MU-LIKE PROPHAGE FLUMU PROTEIN C"/>
    <property type="match status" value="1"/>
</dbReference>
<proteinExistence type="predicted"/>
<dbReference type="SUPFAM" id="SSF46689">
    <property type="entry name" value="Homeodomain-like"/>
    <property type="match status" value="1"/>
</dbReference>
<dbReference type="NCBIfam" id="NF040785">
    <property type="entry name" value="CD3324_fam"/>
    <property type="match status" value="1"/>
</dbReference>
<sequence>MSYVKESRILPKKLLTEIQKYVQGETIYIPKPETSRQKWGVRSGTRQWIDERNALLRNAFKNGASIDQLAEQHHLSTETIKKIVYSKSFK</sequence>
<reference evidence="1 2" key="1">
    <citation type="submission" date="2023-07" db="EMBL/GenBank/DDBJ databases">
        <title>Genomic Encyclopedia of Type Strains, Phase IV (KMG-IV): sequencing the most valuable type-strain genomes for metagenomic binning, comparative biology and taxonomic classification.</title>
        <authorList>
            <person name="Goeker M."/>
        </authorList>
    </citation>
    <scope>NUCLEOTIDE SEQUENCE [LARGE SCALE GENOMIC DNA]</scope>
    <source>
        <strain evidence="1 2">DSM 12751</strain>
    </source>
</reference>
<gene>
    <name evidence="1" type="ORF">J2S11_001859</name>
</gene>
<keyword evidence="2" id="KW-1185">Reference proteome</keyword>
<dbReference type="PANTHER" id="PTHR37812:SF1">
    <property type="entry name" value="MU-LIKE PROPHAGE FLUMU PROTEIN C"/>
    <property type="match status" value="1"/>
</dbReference>
<dbReference type="InterPro" id="IPR009057">
    <property type="entry name" value="Homeodomain-like_sf"/>
</dbReference>
<protein>
    <submittedName>
        <fullName evidence="1">Mor family transcriptional regulator</fullName>
    </submittedName>
</protein>
<dbReference type="InterPro" id="IPR052411">
    <property type="entry name" value="c-mor_Regulatory_Protein"/>
</dbReference>